<proteinExistence type="predicted"/>
<evidence type="ECO:0000256" key="4">
    <source>
        <dbReference type="ARBA" id="ARBA00023136"/>
    </source>
</evidence>
<evidence type="ECO:0000313" key="9">
    <source>
        <dbReference type="Proteomes" id="UP000248616"/>
    </source>
</evidence>
<sequence length="507" mass="54140">MREEVLLAAAMTLATLLLWAVSPNPFVPLLAAVALLSVAAALWFPSLTLLLFVIFSMFRLHEVFPVLRPLQIPLALSVLGIASVAWHLVLSRRIKAYLSAEMNALLVFGLLVSLGVLTAKSHALAYSYWSENFIKVVLITFALGWTLREPGGFRVATYLIVLSGLLVGAVTLSNRLNGIGLVEMSRATVAQELGSPLGDPNILALTLTFSLSFCLSLLLSRTRAIDVFLGLVGTGVVTAGVVCTQSRGGLLGVVAVLAVSATRVMKLRTILLFVIPVVAAGLYMAMNLSDRVSGGAQDMSGESASGRLYAWSAAINMALDRPFTGVGINNFVDEFYTYTDVWFDRALTAHSAWFQVLGETGFLGLGAFVIMVAMTFKSAVRAQRLLERNSAASDMQGFAYAITAGLAGFCVAGSFLSEAYNWALYALLAFSSAIARWASSSADGSDWSDIFARQSGSPQVAAGFDAAPTSGSKHDRTTSASDQRPQFPQEHLGKQECDLARDGHQGT</sequence>
<feature type="region of interest" description="Disordered" evidence="5">
    <location>
        <begin position="460"/>
        <end position="507"/>
    </location>
</feature>
<name>A0A2W7CBC4_9HYPH</name>
<accession>A0A2W7CBC4</accession>
<gene>
    <name evidence="8" type="ORF">B5V02_00795</name>
</gene>
<comment type="caution">
    <text evidence="8">The sequence shown here is derived from an EMBL/GenBank/DDBJ whole genome shotgun (WGS) entry which is preliminary data.</text>
</comment>
<evidence type="ECO:0000256" key="1">
    <source>
        <dbReference type="ARBA" id="ARBA00004141"/>
    </source>
</evidence>
<feature type="transmembrane region" description="Helical" evidence="6">
    <location>
        <begin position="397"/>
        <end position="416"/>
    </location>
</feature>
<dbReference type="Pfam" id="PF04932">
    <property type="entry name" value="Wzy_C"/>
    <property type="match status" value="1"/>
</dbReference>
<feature type="compositionally biased region" description="Basic and acidic residues" evidence="5">
    <location>
        <begin position="491"/>
        <end position="507"/>
    </location>
</feature>
<feature type="transmembrane region" description="Helical" evidence="6">
    <location>
        <begin position="70"/>
        <end position="90"/>
    </location>
</feature>
<feature type="transmembrane region" description="Helical" evidence="6">
    <location>
        <begin position="129"/>
        <end position="147"/>
    </location>
</feature>
<evidence type="ECO:0000259" key="7">
    <source>
        <dbReference type="Pfam" id="PF04932"/>
    </source>
</evidence>
<feature type="transmembrane region" description="Helical" evidence="6">
    <location>
        <begin position="96"/>
        <end position="117"/>
    </location>
</feature>
<feature type="transmembrane region" description="Helical" evidence="6">
    <location>
        <begin position="352"/>
        <end position="376"/>
    </location>
</feature>
<feature type="transmembrane region" description="Helical" evidence="6">
    <location>
        <begin position="153"/>
        <end position="172"/>
    </location>
</feature>
<evidence type="ECO:0000256" key="3">
    <source>
        <dbReference type="ARBA" id="ARBA00022989"/>
    </source>
</evidence>
<organism evidence="8 9">
    <name type="scientific">Mesorhizobium kowhaii</name>
    <dbReference type="NCBI Taxonomy" id="1300272"/>
    <lineage>
        <taxon>Bacteria</taxon>
        <taxon>Pseudomonadati</taxon>
        <taxon>Pseudomonadota</taxon>
        <taxon>Alphaproteobacteria</taxon>
        <taxon>Hyphomicrobiales</taxon>
        <taxon>Phyllobacteriaceae</taxon>
        <taxon>Mesorhizobium</taxon>
    </lineage>
</organism>
<dbReference type="GO" id="GO:0016020">
    <property type="term" value="C:membrane"/>
    <property type="evidence" value="ECO:0007669"/>
    <property type="project" value="UniProtKB-SubCell"/>
</dbReference>
<dbReference type="AlphaFoldDB" id="A0A2W7CBC4"/>
<dbReference type="InterPro" id="IPR007016">
    <property type="entry name" value="O-antigen_ligase-rel_domated"/>
</dbReference>
<dbReference type="OrthoDB" id="4391260at2"/>
<keyword evidence="3 6" id="KW-1133">Transmembrane helix</keyword>
<protein>
    <recommendedName>
        <fullName evidence="7">O-antigen ligase-related domain-containing protein</fullName>
    </recommendedName>
</protein>
<comment type="subcellular location">
    <subcellularLocation>
        <location evidence="1">Membrane</location>
        <topology evidence="1">Multi-pass membrane protein</topology>
    </subcellularLocation>
</comment>
<dbReference type="PANTHER" id="PTHR37422">
    <property type="entry name" value="TEICHURONIC ACID BIOSYNTHESIS PROTEIN TUAE"/>
    <property type="match status" value="1"/>
</dbReference>
<feature type="transmembrane region" description="Helical" evidence="6">
    <location>
        <begin position="202"/>
        <end position="221"/>
    </location>
</feature>
<dbReference type="EMBL" id="MZXV01000007">
    <property type="protein sequence ID" value="PZV40415.1"/>
    <property type="molecule type" value="Genomic_DNA"/>
</dbReference>
<keyword evidence="4 6" id="KW-0472">Membrane</keyword>
<evidence type="ECO:0000256" key="5">
    <source>
        <dbReference type="SAM" id="MobiDB-lite"/>
    </source>
</evidence>
<keyword evidence="9" id="KW-1185">Reference proteome</keyword>
<feature type="transmembrane region" description="Helical" evidence="6">
    <location>
        <begin position="33"/>
        <end position="58"/>
    </location>
</feature>
<feature type="domain" description="O-antigen ligase-related" evidence="7">
    <location>
        <begin position="238"/>
        <end position="369"/>
    </location>
</feature>
<dbReference type="Proteomes" id="UP000248616">
    <property type="component" value="Unassembled WGS sequence"/>
</dbReference>
<dbReference type="InterPro" id="IPR051533">
    <property type="entry name" value="WaaL-like"/>
</dbReference>
<feature type="transmembrane region" description="Helical" evidence="6">
    <location>
        <begin position="227"/>
        <end position="257"/>
    </location>
</feature>
<dbReference type="RefSeq" id="WP_111542382.1">
    <property type="nucleotide sequence ID" value="NZ_MZXV01000007.1"/>
</dbReference>
<evidence type="ECO:0000313" key="8">
    <source>
        <dbReference type="EMBL" id="PZV40415.1"/>
    </source>
</evidence>
<reference evidence="9" key="1">
    <citation type="submission" date="2017-03" db="EMBL/GenBank/DDBJ databases">
        <authorList>
            <person name="Safronova V.I."/>
            <person name="Sazanova A.L."/>
            <person name="Chirak E.R."/>
        </authorList>
    </citation>
    <scope>NUCLEOTIDE SEQUENCE [LARGE SCALE GENOMIC DNA]</scope>
    <source>
        <strain evidence="9">Ach-343</strain>
    </source>
</reference>
<feature type="transmembrane region" description="Helical" evidence="6">
    <location>
        <begin position="269"/>
        <end position="286"/>
    </location>
</feature>
<evidence type="ECO:0000256" key="6">
    <source>
        <dbReference type="SAM" id="Phobius"/>
    </source>
</evidence>
<keyword evidence="2 6" id="KW-0812">Transmembrane</keyword>
<evidence type="ECO:0000256" key="2">
    <source>
        <dbReference type="ARBA" id="ARBA00022692"/>
    </source>
</evidence>
<dbReference type="PANTHER" id="PTHR37422:SF13">
    <property type="entry name" value="LIPOPOLYSACCHARIDE BIOSYNTHESIS PROTEIN PA4999-RELATED"/>
    <property type="match status" value="1"/>
</dbReference>